<dbReference type="KEGG" id="dfl:DFE_1343"/>
<dbReference type="GO" id="GO:0004112">
    <property type="term" value="F:cyclic-nucleotide phosphodiesterase activity"/>
    <property type="evidence" value="ECO:0007669"/>
    <property type="project" value="InterPro"/>
</dbReference>
<evidence type="ECO:0000313" key="7">
    <source>
        <dbReference type="Proteomes" id="UP000269883"/>
    </source>
</evidence>
<dbReference type="InterPro" id="IPR004843">
    <property type="entry name" value="Calcineurin-like_PHP"/>
</dbReference>
<evidence type="ECO:0000256" key="4">
    <source>
        <dbReference type="ARBA" id="ARBA00025742"/>
    </source>
</evidence>
<name>A0A2Z6AXV0_9BACT</name>
<evidence type="ECO:0000256" key="2">
    <source>
        <dbReference type="ARBA" id="ARBA00022801"/>
    </source>
</evidence>
<dbReference type="Gene3D" id="3.60.21.40">
    <property type="entry name" value="GpdQ, catalytic alpha/beta sandwich domain"/>
    <property type="match status" value="1"/>
</dbReference>
<evidence type="ECO:0000256" key="3">
    <source>
        <dbReference type="ARBA" id="ARBA00023004"/>
    </source>
</evidence>
<organism evidence="6 7">
    <name type="scientific">Desulfovibrio ferrophilus</name>
    <dbReference type="NCBI Taxonomy" id="241368"/>
    <lineage>
        <taxon>Bacteria</taxon>
        <taxon>Pseudomonadati</taxon>
        <taxon>Thermodesulfobacteriota</taxon>
        <taxon>Desulfovibrionia</taxon>
        <taxon>Desulfovibrionales</taxon>
        <taxon>Desulfovibrionaceae</taxon>
        <taxon>Desulfovibrio</taxon>
    </lineage>
</organism>
<accession>A0A2Z6AXV0</accession>
<reference evidence="6 7" key="1">
    <citation type="journal article" date="2018" name="Sci. Adv.">
        <title>Multi-heme cytochromes provide a pathway for survival in energy-limited environments.</title>
        <authorList>
            <person name="Deng X."/>
            <person name="Dohmae N."/>
            <person name="Nealson K.H."/>
            <person name="Hashimoto K."/>
            <person name="Okamoto A."/>
        </authorList>
    </citation>
    <scope>NUCLEOTIDE SEQUENCE [LARGE SCALE GENOMIC DNA]</scope>
    <source>
        <strain evidence="6 7">IS5</strain>
    </source>
</reference>
<evidence type="ECO:0000313" key="6">
    <source>
        <dbReference type="EMBL" id="BBD08069.1"/>
    </source>
</evidence>
<gene>
    <name evidence="6" type="primary">cpdA</name>
    <name evidence="6" type="ORF">DFE_1343</name>
</gene>
<dbReference type="InterPro" id="IPR026575">
    <property type="entry name" value="GpdQ/CpdA-like"/>
</dbReference>
<dbReference type="CDD" id="cd07402">
    <property type="entry name" value="MPP_GpdQ"/>
    <property type="match status" value="1"/>
</dbReference>
<keyword evidence="3" id="KW-0408">Iron</keyword>
<dbReference type="PANTHER" id="PTHR42988:SF2">
    <property type="entry name" value="CYCLIC NUCLEOTIDE PHOSPHODIESTERASE CBUA0032-RELATED"/>
    <property type="match status" value="1"/>
</dbReference>
<dbReference type="Proteomes" id="UP000269883">
    <property type="component" value="Chromosome"/>
</dbReference>
<dbReference type="RefSeq" id="WP_126377866.1">
    <property type="nucleotide sequence ID" value="NZ_AP017378.1"/>
</dbReference>
<dbReference type="InterPro" id="IPR050884">
    <property type="entry name" value="CNP_phosphodiesterase-III"/>
</dbReference>
<dbReference type="OrthoDB" id="9784378at2"/>
<keyword evidence="2" id="KW-0378">Hydrolase</keyword>
<dbReference type="InterPro" id="IPR029052">
    <property type="entry name" value="Metallo-depent_PP-like"/>
</dbReference>
<dbReference type="Gene3D" id="3.30.750.180">
    <property type="entry name" value="GpdQ, beta-strand dimerisation domain"/>
    <property type="match status" value="1"/>
</dbReference>
<dbReference type="EMBL" id="AP017378">
    <property type="protein sequence ID" value="BBD08069.1"/>
    <property type="molecule type" value="Genomic_DNA"/>
</dbReference>
<keyword evidence="7" id="KW-1185">Reference proteome</keyword>
<comment type="similarity">
    <text evidence="4">Belongs to the cyclic nucleotide phosphodiesterase class-III family.</text>
</comment>
<protein>
    <submittedName>
        <fullName evidence="6">3',5'-cyclic adenosine monophosphate phosphodiesterase CpdA</fullName>
    </submittedName>
</protein>
<dbReference type="SUPFAM" id="SSF56300">
    <property type="entry name" value="Metallo-dependent phosphatases"/>
    <property type="match status" value="1"/>
</dbReference>
<feature type="domain" description="Calcineurin-like phosphoesterase" evidence="5">
    <location>
        <begin position="1"/>
        <end position="197"/>
    </location>
</feature>
<sequence length="278" mass="29824">MLIAQISDFHISASGVAYGQADTNAALKRAVAHLNALVPAPDAVIITGDVADAGNPDAYAMAARILSDLDAPFWMVPGNHDQRDNLREAFPDHDYLSGQCAEARACFVEDRFPLRLLGLDTLLPGAHSGGVDKRTLVWLESALSDGKPTVVFMHHPPFPVGIGNMDAEPFRLADELEGVIRRFPNVLRVCCGHMHRPVLRGFGGTLACIAPSVSMQLVLDLTQQAPSQFVMEPGGLALHLYEPLGGRPPELVTHFGLIPGGGHEFAGPYPFKDVVSPV</sequence>
<dbReference type="InterPro" id="IPR042281">
    <property type="entry name" value="GpdQ_beta-strand"/>
</dbReference>
<dbReference type="InterPro" id="IPR042283">
    <property type="entry name" value="GpdQ_catalytic"/>
</dbReference>
<keyword evidence="1" id="KW-0479">Metal-binding</keyword>
<evidence type="ECO:0000256" key="1">
    <source>
        <dbReference type="ARBA" id="ARBA00022723"/>
    </source>
</evidence>
<evidence type="ECO:0000259" key="5">
    <source>
        <dbReference type="Pfam" id="PF00149"/>
    </source>
</evidence>
<dbReference type="AlphaFoldDB" id="A0A2Z6AXV0"/>
<dbReference type="Pfam" id="PF00149">
    <property type="entry name" value="Metallophos"/>
    <property type="match status" value="1"/>
</dbReference>
<dbReference type="PANTHER" id="PTHR42988">
    <property type="entry name" value="PHOSPHOHYDROLASE"/>
    <property type="match status" value="1"/>
</dbReference>
<proteinExistence type="inferred from homology"/>
<dbReference type="GO" id="GO:0046872">
    <property type="term" value="F:metal ion binding"/>
    <property type="evidence" value="ECO:0007669"/>
    <property type="project" value="UniProtKB-KW"/>
</dbReference>